<keyword evidence="2 5" id="KW-0238">DNA-binding</keyword>
<dbReference type="Pfam" id="PF22200">
    <property type="entry name" value="ExsA_N"/>
    <property type="match status" value="1"/>
</dbReference>
<reference evidence="5 6" key="1">
    <citation type="submission" date="2017-02" db="EMBL/GenBank/DDBJ databases">
        <authorList>
            <person name="Peterson S.W."/>
        </authorList>
    </citation>
    <scope>NUCLEOTIDE SEQUENCE [LARGE SCALE GENOMIC DNA]</scope>
    <source>
        <strain evidence="5 6">DSM 18108</strain>
    </source>
</reference>
<dbReference type="GO" id="GO:0003700">
    <property type="term" value="F:DNA-binding transcription factor activity"/>
    <property type="evidence" value="ECO:0007669"/>
    <property type="project" value="InterPro"/>
</dbReference>
<feature type="domain" description="HTH araC/xylS-type" evidence="4">
    <location>
        <begin position="185"/>
        <end position="283"/>
    </location>
</feature>
<accession>A0A1T5NY38</accession>
<dbReference type="InterPro" id="IPR054015">
    <property type="entry name" value="ExsA-like_N"/>
</dbReference>
<sequence length="288" mass="33173">MLLRYPKAFEHIPDVRLQHAGKSIVAWFRQSDEPGKEQGFLTENSLVFILRGTKHMHFPEGDMIAHAGDLVLLKRGVYLMTDFITDGADYQSLLLCIDDTLLRSFISEDGAPAPATNATLPLIISCKNDLLQVRNSILNYLEHPNTHTTRLLELKIHEVLLLLLCGECRETVRTFLSHLFDNSAENISLIIRNNLFQPFTLEEYAKMCGLSLSSFKREFARLYDAPPKKWINEERLKHARELLLHSRNNVNEIAYECGFENVSYFIKQYRQLYGTTPKNAQRTKNAIF</sequence>
<keyword evidence="6" id="KW-1185">Reference proteome</keyword>
<dbReference type="AlphaFoldDB" id="A0A1T5NY38"/>
<evidence type="ECO:0000313" key="5">
    <source>
        <dbReference type="EMBL" id="SKD05307.1"/>
    </source>
</evidence>
<evidence type="ECO:0000256" key="3">
    <source>
        <dbReference type="ARBA" id="ARBA00023163"/>
    </source>
</evidence>
<organism evidence="5 6">
    <name type="scientific">Chitinophaga ginsengisegetis</name>
    <dbReference type="NCBI Taxonomy" id="393003"/>
    <lineage>
        <taxon>Bacteria</taxon>
        <taxon>Pseudomonadati</taxon>
        <taxon>Bacteroidota</taxon>
        <taxon>Chitinophagia</taxon>
        <taxon>Chitinophagales</taxon>
        <taxon>Chitinophagaceae</taxon>
        <taxon>Chitinophaga</taxon>
    </lineage>
</organism>
<dbReference type="PANTHER" id="PTHR43280">
    <property type="entry name" value="ARAC-FAMILY TRANSCRIPTIONAL REGULATOR"/>
    <property type="match status" value="1"/>
</dbReference>
<keyword evidence="1" id="KW-0805">Transcription regulation</keyword>
<dbReference type="InterPro" id="IPR020449">
    <property type="entry name" value="Tscrpt_reg_AraC-type_HTH"/>
</dbReference>
<evidence type="ECO:0000259" key="4">
    <source>
        <dbReference type="PROSITE" id="PS01124"/>
    </source>
</evidence>
<dbReference type="STRING" id="393003.SAMN05660461_3058"/>
<dbReference type="PRINTS" id="PR00032">
    <property type="entry name" value="HTHARAC"/>
</dbReference>
<dbReference type="Pfam" id="PF12833">
    <property type="entry name" value="HTH_18"/>
    <property type="match status" value="1"/>
</dbReference>
<dbReference type="InterPro" id="IPR018062">
    <property type="entry name" value="HTH_AraC-typ_CS"/>
</dbReference>
<dbReference type="InterPro" id="IPR009057">
    <property type="entry name" value="Homeodomain-like_sf"/>
</dbReference>
<name>A0A1T5NY38_9BACT</name>
<keyword evidence="3" id="KW-0804">Transcription</keyword>
<evidence type="ECO:0000256" key="2">
    <source>
        <dbReference type="ARBA" id="ARBA00023125"/>
    </source>
</evidence>
<dbReference type="EMBL" id="FUZZ01000002">
    <property type="protein sequence ID" value="SKD05307.1"/>
    <property type="molecule type" value="Genomic_DNA"/>
</dbReference>
<evidence type="ECO:0000256" key="1">
    <source>
        <dbReference type="ARBA" id="ARBA00023015"/>
    </source>
</evidence>
<proteinExistence type="predicted"/>
<dbReference type="PANTHER" id="PTHR43280:SF2">
    <property type="entry name" value="HTH-TYPE TRANSCRIPTIONAL REGULATOR EXSA"/>
    <property type="match status" value="1"/>
</dbReference>
<gene>
    <name evidence="5" type="ORF">SAMN05660461_3058</name>
</gene>
<dbReference type="SUPFAM" id="SSF46689">
    <property type="entry name" value="Homeodomain-like"/>
    <property type="match status" value="2"/>
</dbReference>
<dbReference type="Gene3D" id="1.10.10.60">
    <property type="entry name" value="Homeodomain-like"/>
    <property type="match status" value="2"/>
</dbReference>
<dbReference type="RefSeq" id="WP_079470354.1">
    <property type="nucleotide sequence ID" value="NZ_FUZZ01000002.1"/>
</dbReference>
<dbReference type="GO" id="GO:0043565">
    <property type="term" value="F:sequence-specific DNA binding"/>
    <property type="evidence" value="ECO:0007669"/>
    <property type="project" value="InterPro"/>
</dbReference>
<dbReference type="PROSITE" id="PS00041">
    <property type="entry name" value="HTH_ARAC_FAMILY_1"/>
    <property type="match status" value="1"/>
</dbReference>
<evidence type="ECO:0000313" key="6">
    <source>
        <dbReference type="Proteomes" id="UP000190166"/>
    </source>
</evidence>
<dbReference type="PROSITE" id="PS01124">
    <property type="entry name" value="HTH_ARAC_FAMILY_2"/>
    <property type="match status" value="1"/>
</dbReference>
<dbReference type="InterPro" id="IPR018060">
    <property type="entry name" value="HTH_AraC"/>
</dbReference>
<dbReference type="Proteomes" id="UP000190166">
    <property type="component" value="Unassembled WGS sequence"/>
</dbReference>
<protein>
    <submittedName>
        <fullName evidence="5">AraC-type DNA-binding protein</fullName>
    </submittedName>
</protein>
<dbReference type="SMART" id="SM00342">
    <property type="entry name" value="HTH_ARAC"/>
    <property type="match status" value="1"/>
</dbReference>